<evidence type="ECO:0000313" key="1">
    <source>
        <dbReference type="EMBL" id="XBS68582.1"/>
    </source>
</evidence>
<name>A0AAU7Q6N3_9GAMM</name>
<accession>A0AAU7Q6N3</accession>
<dbReference type="AlphaFoldDB" id="A0AAU7Q6N3"/>
<reference evidence="1" key="1">
    <citation type="submission" date="2024-06" db="EMBL/GenBank/DDBJ databases">
        <authorList>
            <person name="Coelho C."/>
            <person name="Bento M."/>
            <person name="Garcia E."/>
            <person name="Camelo A."/>
            <person name="Brandao I."/>
            <person name="Espirito Santo C."/>
            <person name="Trovao J."/>
            <person name="Verissimo A."/>
            <person name="Costa J."/>
            <person name="Tiago I."/>
        </authorList>
    </citation>
    <scope>NUCLEOTIDE SEQUENCE</scope>
    <source>
        <strain evidence="1">KWT182</strain>
    </source>
</reference>
<dbReference type="EMBL" id="CP157947">
    <property type="protein sequence ID" value="XBS68582.1"/>
    <property type="molecule type" value="Genomic_DNA"/>
</dbReference>
<gene>
    <name evidence="1" type="ORF">ABK905_18235</name>
</gene>
<proteinExistence type="predicted"/>
<protein>
    <submittedName>
        <fullName evidence="1">Uncharacterized protein</fullName>
    </submittedName>
</protein>
<organism evidence="1">
    <name type="scientific">Acerihabitans sp. KWT182</name>
    <dbReference type="NCBI Taxonomy" id="3157919"/>
    <lineage>
        <taxon>Bacteria</taxon>
        <taxon>Pseudomonadati</taxon>
        <taxon>Pseudomonadota</taxon>
        <taxon>Gammaproteobacteria</taxon>
        <taxon>Enterobacterales</taxon>
        <taxon>Pectobacteriaceae</taxon>
        <taxon>Acerihabitans</taxon>
    </lineage>
</organism>
<sequence length="97" mass="10855">MAGLKKTIKSISLFLRRNIPIAEINKAAIELNILPKYNDVENLKSSALDMSIAVDVNKYEVGGYTAKGSVSDTKWLDHFKSFIDERDNFNGAFWGNS</sequence>